<evidence type="ECO:0008006" key="4">
    <source>
        <dbReference type="Google" id="ProtNLM"/>
    </source>
</evidence>
<dbReference type="InterPro" id="IPR002347">
    <property type="entry name" value="SDR_fam"/>
</dbReference>
<gene>
    <name evidence="2" type="ORF">jhhlp_005381</name>
</gene>
<dbReference type="InterPro" id="IPR036291">
    <property type="entry name" value="NAD(P)-bd_dom_sf"/>
</dbReference>
<keyword evidence="1" id="KW-0560">Oxidoreductase</keyword>
<sequence>MSAADFFRFLHGQLLVKLPSPTESYAGKTVIVTGSSAGLGKEAARHYARLGVGQLILAVRNLQKGVGVKEDIEATTQCGKDVVRLWKLNMASYDSVKQFAERVNRDLDRVDIVIANAGLTPTKYVLAERDDSAITVNVVSTFLLLALLMPKLKATAAQTSARPTFTIVTSEGHRTVKFNLAAVPEGQIFTQLNNKERVDKDGQDQYCVSKLMQIMCLRELVKQHPASALPVTINSVNPGLCHSRELTAKLDAIVFRAFMAVVARSTEEGSRTLVHAAGQGVETHGKYLSECHVANPSSFLETEDGKRVQEQVWVELSRKLEEIQPGVMNNL</sequence>
<dbReference type="GO" id="GO:0016491">
    <property type="term" value="F:oxidoreductase activity"/>
    <property type="evidence" value="ECO:0007669"/>
    <property type="project" value="UniProtKB-KW"/>
</dbReference>
<dbReference type="OrthoDB" id="542013at2759"/>
<reference evidence="2 3" key="1">
    <citation type="journal article" date="2017" name="G3 (Bethesda)">
        <title>First Draft Genome Sequence of the Pathogenic Fungus Lomentospora prolificans (Formerly Scedosporium prolificans).</title>
        <authorList>
            <person name="Luo R."/>
            <person name="Zimin A."/>
            <person name="Workman R."/>
            <person name="Fan Y."/>
            <person name="Pertea G."/>
            <person name="Grossman N."/>
            <person name="Wear M.P."/>
            <person name="Jia B."/>
            <person name="Miller H."/>
            <person name="Casadevall A."/>
            <person name="Timp W."/>
            <person name="Zhang S.X."/>
            <person name="Salzberg S.L."/>
        </authorList>
    </citation>
    <scope>NUCLEOTIDE SEQUENCE [LARGE SCALE GENOMIC DNA]</scope>
    <source>
        <strain evidence="2 3">JHH-5317</strain>
    </source>
</reference>
<dbReference type="Proteomes" id="UP000233524">
    <property type="component" value="Unassembled WGS sequence"/>
</dbReference>
<dbReference type="EMBL" id="NLAX01000700">
    <property type="protein sequence ID" value="PKS08106.1"/>
    <property type="molecule type" value="Genomic_DNA"/>
</dbReference>
<dbReference type="Pfam" id="PF00106">
    <property type="entry name" value="adh_short"/>
    <property type="match status" value="1"/>
</dbReference>
<dbReference type="STRING" id="41688.A0A2N3N6Q2"/>
<name>A0A2N3N6Q2_9PEZI</name>
<evidence type="ECO:0000256" key="1">
    <source>
        <dbReference type="ARBA" id="ARBA00023002"/>
    </source>
</evidence>
<accession>A0A2N3N6Q2</accession>
<evidence type="ECO:0000313" key="3">
    <source>
        <dbReference type="Proteomes" id="UP000233524"/>
    </source>
</evidence>
<keyword evidence="3" id="KW-1185">Reference proteome</keyword>
<organism evidence="2 3">
    <name type="scientific">Lomentospora prolificans</name>
    <dbReference type="NCBI Taxonomy" id="41688"/>
    <lineage>
        <taxon>Eukaryota</taxon>
        <taxon>Fungi</taxon>
        <taxon>Dikarya</taxon>
        <taxon>Ascomycota</taxon>
        <taxon>Pezizomycotina</taxon>
        <taxon>Sordariomycetes</taxon>
        <taxon>Hypocreomycetidae</taxon>
        <taxon>Microascales</taxon>
        <taxon>Microascaceae</taxon>
        <taxon>Lomentospora</taxon>
    </lineage>
</organism>
<protein>
    <recommendedName>
        <fullName evidence="4">Ketoreductase (KR) domain-containing protein</fullName>
    </recommendedName>
</protein>
<comment type="caution">
    <text evidence="2">The sequence shown here is derived from an EMBL/GenBank/DDBJ whole genome shotgun (WGS) entry which is preliminary data.</text>
</comment>
<dbReference type="InParanoid" id="A0A2N3N6Q2"/>
<dbReference type="VEuPathDB" id="FungiDB:jhhlp_005381"/>
<dbReference type="AlphaFoldDB" id="A0A2N3N6Q2"/>
<evidence type="ECO:0000313" key="2">
    <source>
        <dbReference type="EMBL" id="PKS08106.1"/>
    </source>
</evidence>
<dbReference type="PANTHER" id="PTHR43157:SF31">
    <property type="entry name" value="PHOSPHATIDYLINOSITOL-GLYCAN BIOSYNTHESIS CLASS F PROTEIN"/>
    <property type="match status" value="1"/>
</dbReference>
<dbReference type="PRINTS" id="PR00081">
    <property type="entry name" value="GDHRDH"/>
</dbReference>
<dbReference type="PANTHER" id="PTHR43157">
    <property type="entry name" value="PHOSPHATIDYLINOSITOL-GLYCAN BIOSYNTHESIS CLASS F PROTEIN-RELATED"/>
    <property type="match status" value="1"/>
</dbReference>
<dbReference type="Gene3D" id="3.40.50.720">
    <property type="entry name" value="NAD(P)-binding Rossmann-like Domain"/>
    <property type="match status" value="1"/>
</dbReference>
<proteinExistence type="predicted"/>
<dbReference type="SUPFAM" id="SSF51735">
    <property type="entry name" value="NAD(P)-binding Rossmann-fold domains"/>
    <property type="match status" value="1"/>
</dbReference>